<name>A0A9X8MA98_9PSED</name>
<dbReference type="EMBL" id="FOEV01000003">
    <property type="protein sequence ID" value="SEP98475.1"/>
    <property type="molecule type" value="Genomic_DNA"/>
</dbReference>
<reference evidence="1 2" key="1">
    <citation type="submission" date="2016-10" db="EMBL/GenBank/DDBJ databases">
        <authorList>
            <person name="Varghese N."/>
            <person name="Submissions S."/>
        </authorList>
    </citation>
    <scope>NUCLEOTIDE SEQUENCE [LARGE SCALE GENOMIC DNA]</scope>
    <source>
        <strain evidence="1 2">LMG 21974</strain>
    </source>
</reference>
<protein>
    <submittedName>
        <fullName evidence="1">Uncharacterized protein</fullName>
    </submittedName>
</protein>
<comment type="caution">
    <text evidence="1">The sequence shown here is derived from an EMBL/GenBank/DDBJ whole genome shotgun (WGS) entry which is preliminary data.</text>
</comment>
<sequence length="33" mass="3724">MPYMFQKMKKKAQKGLLLESSDGLSIPLGLQLE</sequence>
<evidence type="ECO:0000313" key="1">
    <source>
        <dbReference type="EMBL" id="SEP98475.1"/>
    </source>
</evidence>
<organism evidence="1 2">
    <name type="scientific">Pseudomonas lutea</name>
    <dbReference type="NCBI Taxonomy" id="243924"/>
    <lineage>
        <taxon>Bacteria</taxon>
        <taxon>Pseudomonadati</taxon>
        <taxon>Pseudomonadota</taxon>
        <taxon>Gammaproteobacteria</taxon>
        <taxon>Pseudomonadales</taxon>
        <taxon>Pseudomonadaceae</taxon>
        <taxon>Pseudomonas</taxon>
    </lineage>
</organism>
<accession>A0A9X8MA98</accession>
<proteinExistence type="predicted"/>
<evidence type="ECO:0000313" key="2">
    <source>
        <dbReference type="Proteomes" id="UP000183210"/>
    </source>
</evidence>
<gene>
    <name evidence="1" type="ORF">SAMN05216409_103154</name>
</gene>
<dbReference type="AlphaFoldDB" id="A0A9X8MA98"/>
<dbReference type="Proteomes" id="UP000183210">
    <property type="component" value="Unassembled WGS sequence"/>
</dbReference>